<feature type="domain" description="Putative Flp pilus-assembly TadG-like N-terminal" evidence="2">
    <location>
        <begin position="28"/>
        <end position="74"/>
    </location>
</feature>
<evidence type="ECO:0000313" key="5">
    <source>
        <dbReference type="Proteomes" id="UP000001364"/>
    </source>
</evidence>
<organism evidence="4 5">
    <name type="scientific">Caulobacter vibrioides (strain NA1000 / CB15N)</name>
    <name type="common">Caulobacter crescentus</name>
    <dbReference type="NCBI Taxonomy" id="565050"/>
    <lineage>
        <taxon>Bacteria</taxon>
        <taxon>Pseudomonadati</taxon>
        <taxon>Pseudomonadota</taxon>
        <taxon>Alphaproteobacteria</taxon>
        <taxon>Caulobacterales</taxon>
        <taxon>Caulobacteraceae</taxon>
        <taxon>Caulobacter</taxon>
    </lineage>
</organism>
<dbReference type="InterPro" id="IPR036465">
    <property type="entry name" value="vWFA_dom_sf"/>
</dbReference>
<dbReference type="SUPFAM" id="SSF53300">
    <property type="entry name" value="vWA-like"/>
    <property type="match status" value="1"/>
</dbReference>
<dbReference type="Proteomes" id="UP000001364">
    <property type="component" value="Chromosome"/>
</dbReference>
<evidence type="ECO:0000259" key="2">
    <source>
        <dbReference type="Pfam" id="PF13400"/>
    </source>
</evidence>
<reference evidence="4 5" key="1">
    <citation type="journal article" date="2010" name="J. Bacteriol.">
        <title>The genetic basis of laboratory adaptation in Caulobacter crescentus.</title>
        <authorList>
            <person name="Marks M.E."/>
            <person name="Castro-Rojas C.M."/>
            <person name="Teiling C."/>
            <person name="Du L."/>
            <person name="Kapatral V."/>
            <person name="Walunas T.L."/>
            <person name="Crosson S."/>
        </authorList>
    </citation>
    <scope>NUCLEOTIDE SEQUENCE [LARGE SCALE GENOMIC DNA]</scope>
    <source>
        <strain evidence="5">NA1000 / CB15N</strain>
    </source>
</reference>
<dbReference type="InterPro" id="IPR028087">
    <property type="entry name" value="Tad_N"/>
</dbReference>
<keyword evidence="1" id="KW-0472">Membrane</keyword>
<sequence>MATKSRFFRRLREGVAAFARRLRRDDRGAIAIQFALLALPLSILLFGVLDVSRLSLQRRQMQDALDAATLMAARSAATASADLDTTGDAAFLAEIAGMNLGLTASSSTFSVGTGNRVIGTATATLKPIIANLWQAGDFTVTATSEVVRSSKNLEVALVLDITGSMSGTRIADLKVAASDLVDIVIRDTQTPFYSKVALVPYAAGVNVDTYADMARGPIPVRNISNVAWLATGTSIRGVTKALPALLWSDNHGLVTGDRVFISGISGGVLTSMASLNGAIYTVTRLDSNVVYLNGIDTRLKSNSPSGGTIRKCLTSDCNLVVTTSAAHGFDTGDQISFANLGGLTTLNGQTYSITDLTSNTFDTGVPGLGTAAFTSGGTATCEQSTTPGCRRLAYVSNWGTNEVRALSTCVSERTGADAYTDAAPSTAFVGTNYPSTSADSYSPNPCPSAKITPLSSDKTALKAQINNYSVGGSTAGQIGLAWGWYMVAPNFGYIWPSASQRPAAYKSKDLMKVVIMMTDGAFNTPYCNGVIAANAGIGSGSDEDHINCNATNGDPFAQARALCTVIKNSANDITLYTVGFAVGSDYTAKTFLTDCASDSSKAFFPATGSELKASFTAIAREISSLRIAK</sequence>
<evidence type="ECO:0000256" key="1">
    <source>
        <dbReference type="SAM" id="Phobius"/>
    </source>
</evidence>
<dbReference type="OrthoDB" id="7522752at2"/>
<feature type="transmembrane region" description="Helical" evidence="1">
    <location>
        <begin position="30"/>
        <end position="49"/>
    </location>
</feature>
<dbReference type="Pfam" id="PF13400">
    <property type="entry name" value="Tad"/>
    <property type="match status" value="1"/>
</dbReference>
<keyword evidence="1" id="KW-0812">Transmembrane</keyword>
<dbReference type="KEGG" id="ccs:CCNA_02820"/>
<dbReference type="Gene3D" id="3.40.50.410">
    <property type="entry name" value="von Willebrand factor, type A domain"/>
    <property type="match status" value="2"/>
</dbReference>
<dbReference type="RefSeq" id="WP_010920578.1">
    <property type="nucleotide sequence ID" value="NC_011916.1"/>
</dbReference>
<evidence type="ECO:0000259" key="3">
    <source>
        <dbReference type="Pfam" id="PF16190"/>
    </source>
</evidence>
<proteinExistence type="predicted"/>
<gene>
    <name evidence="4" type="ordered locus">CCNA_02820</name>
</gene>
<dbReference type="AlphaFoldDB" id="A0A0H3CD67"/>
<keyword evidence="1" id="KW-1133">Transmembrane helix</keyword>
<dbReference type="RefSeq" id="YP_002518193.1">
    <property type="nucleotide sequence ID" value="NC_011916.1"/>
</dbReference>
<dbReference type="GeneID" id="7331144"/>
<evidence type="ECO:0000313" key="4">
    <source>
        <dbReference type="EMBL" id="ACL96285.1"/>
    </source>
</evidence>
<accession>A0A0H3CD67</accession>
<dbReference type="PATRIC" id="fig|565050.3.peg.2754"/>
<dbReference type="InterPro" id="IPR042302">
    <property type="entry name" value="E1_FCCH_sf"/>
</dbReference>
<feature type="domain" description="Ubiquitin-activating enzyme E1 FCCH" evidence="3">
    <location>
        <begin position="319"/>
        <end position="381"/>
    </location>
</feature>
<dbReference type="EMBL" id="CP001340">
    <property type="protein sequence ID" value="ACL96285.1"/>
    <property type="molecule type" value="Genomic_DNA"/>
</dbReference>
<name>A0A0H3CD67_CAUVN</name>
<dbReference type="InterPro" id="IPR032418">
    <property type="entry name" value="E1_FCCH"/>
</dbReference>
<dbReference type="Gene3D" id="2.40.30.180">
    <property type="entry name" value="Ubiquitin-activating enzyme E1, FCCH domain"/>
    <property type="match status" value="2"/>
</dbReference>
<keyword evidence="5" id="KW-1185">Reference proteome</keyword>
<dbReference type="Pfam" id="PF16190">
    <property type="entry name" value="E1_FCCH"/>
    <property type="match status" value="1"/>
</dbReference>
<protein>
    <submittedName>
        <fullName evidence="4">TadG-family protein</fullName>
    </submittedName>
</protein>
<dbReference type="HOGENOM" id="CLU_026005_2_0_5"/>